<dbReference type="EMBL" id="LMUA01000008">
    <property type="protein sequence ID" value="KUE76577.1"/>
    <property type="molecule type" value="Genomic_DNA"/>
</dbReference>
<dbReference type="AlphaFoldDB" id="A0A0W7TRW5"/>
<feature type="domain" description="HTH cro/C1-type" evidence="2">
    <location>
        <begin position="7"/>
        <end position="61"/>
    </location>
</feature>
<dbReference type="Pfam" id="PF01381">
    <property type="entry name" value="HTH_3"/>
    <property type="match status" value="1"/>
</dbReference>
<reference evidence="3 4" key="1">
    <citation type="submission" date="2015-10" db="EMBL/GenBank/DDBJ databases">
        <title>A novel member of the family Ruminococcaceae isolated from human faeces.</title>
        <authorList>
            <person name="Shkoporov A.N."/>
            <person name="Chaplin A.V."/>
            <person name="Motuzova O.V."/>
            <person name="Kafarskaia L.I."/>
            <person name="Efimov B.A."/>
        </authorList>
    </citation>
    <scope>NUCLEOTIDE SEQUENCE [LARGE SCALE GENOMIC DNA]</scope>
    <source>
        <strain evidence="3 4">668</strain>
    </source>
</reference>
<gene>
    <name evidence="3" type="ORF">ASJ35_07505</name>
</gene>
<name>A0A0W7TRW5_9FIRM</name>
<dbReference type="PROSITE" id="PS50943">
    <property type="entry name" value="HTH_CROC1"/>
    <property type="match status" value="1"/>
</dbReference>
<dbReference type="CDD" id="cd00093">
    <property type="entry name" value="HTH_XRE"/>
    <property type="match status" value="1"/>
</dbReference>
<dbReference type="SUPFAM" id="SSF47413">
    <property type="entry name" value="lambda repressor-like DNA-binding domains"/>
    <property type="match status" value="1"/>
</dbReference>
<keyword evidence="1" id="KW-0238">DNA-binding</keyword>
<dbReference type="PANTHER" id="PTHR46558:SF13">
    <property type="entry name" value="HTH-TYPE TRANSCRIPTIONAL REGULATOR IMMR"/>
    <property type="match status" value="1"/>
</dbReference>
<evidence type="ECO:0000256" key="1">
    <source>
        <dbReference type="ARBA" id="ARBA00023125"/>
    </source>
</evidence>
<dbReference type="RefSeq" id="WP_058723105.1">
    <property type="nucleotide sequence ID" value="NZ_LMUA01000008.1"/>
</dbReference>
<dbReference type="Proteomes" id="UP000053433">
    <property type="component" value="Unassembled WGS sequence"/>
</dbReference>
<dbReference type="Gene3D" id="1.10.260.40">
    <property type="entry name" value="lambda repressor-like DNA-binding domains"/>
    <property type="match status" value="1"/>
</dbReference>
<dbReference type="InterPro" id="IPR001387">
    <property type="entry name" value="Cro/C1-type_HTH"/>
</dbReference>
<sequence>MKLSEKIQILRKRDGYSQEELAEICNVSRQSISKWEADIALPETEKLIILSNTFKVTVDVLLKDTLSVEGIKEVSSCGNNAIKKKKSALFEGALIKESIEDENILDYIYVHKVELWNTGGKPKYWTVIFFTSAQPDFPELVSKVMISDKNRGGNWFVDFKQENTKFIVFRNKILKYEIGNAKEKSIVCDECRKLGIPDEQMHWQE</sequence>
<evidence type="ECO:0000313" key="3">
    <source>
        <dbReference type="EMBL" id="KUE76577.1"/>
    </source>
</evidence>
<dbReference type="GO" id="GO:0003677">
    <property type="term" value="F:DNA binding"/>
    <property type="evidence" value="ECO:0007669"/>
    <property type="project" value="UniProtKB-KW"/>
</dbReference>
<organism evidence="3 4">
    <name type="scientific">Ruthenibacterium lactatiformans</name>
    <dbReference type="NCBI Taxonomy" id="1550024"/>
    <lineage>
        <taxon>Bacteria</taxon>
        <taxon>Bacillati</taxon>
        <taxon>Bacillota</taxon>
        <taxon>Clostridia</taxon>
        <taxon>Eubacteriales</taxon>
        <taxon>Oscillospiraceae</taxon>
        <taxon>Ruthenibacterium</taxon>
    </lineage>
</organism>
<dbReference type="SMART" id="SM00530">
    <property type="entry name" value="HTH_XRE"/>
    <property type="match status" value="1"/>
</dbReference>
<evidence type="ECO:0000259" key="2">
    <source>
        <dbReference type="PROSITE" id="PS50943"/>
    </source>
</evidence>
<dbReference type="InterPro" id="IPR010982">
    <property type="entry name" value="Lambda_DNA-bd_dom_sf"/>
</dbReference>
<accession>A0A0W7TRW5</accession>
<dbReference type="PANTHER" id="PTHR46558">
    <property type="entry name" value="TRACRIPTIONAL REGULATORY PROTEIN-RELATED-RELATED"/>
    <property type="match status" value="1"/>
</dbReference>
<proteinExistence type="predicted"/>
<comment type="caution">
    <text evidence="3">The sequence shown here is derived from an EMBL/GenBank/DDBJ whole genome shotgun (WGS) entry which is preliminary data.</text>
</comment>
<protein>
    <recommendedName>
        <fullName evidence="2">HTH cro/C1-type domain-containing protein</fullName>
    </recommendedName>
</protein>
<evidence type="ECO:0000313" key="4">
    <source>
        <dbReference type="Proteomes" id="UP000053433"/>
    </source>
</evidence>